<dbReference type="Proteomes" id="UP000063308">
    <property type="component" value="Plasmid pNK6c"/>
</dbReference>
<keyword evidence="1 3" id="KW-0378">Hydrolase</keyword>
<dbReference type="Pfam" id="PF00857">
    <property type="entry name" value="Isochorismatase"/>
    <property type="match status" value="1"/>
</dbReference>
<proteinExistence type="predicted"/>
<dbReference type="EMBL" id="AP014687">
    <property type="protein sequence ID" value="BAR63468.1"/>
    <property type="molecule type" value="Genomic_DNA"/>
</dbReference>
<gene>
    <name evidence="3" type="ORF">NK6_c_61</name>
</gene>
<dbReference type="PANTHER" id="PTHR43540:SF6">
    <property type="entry name" value="ISOCHORISMATASE-LIKE DOMAIN-CONTAINING PROTEIN"/>
    <property type="match status" value="1"/>
</dbReference>
<protein>
    <submittedName>
        <fullName evidence="3">Isochorismatase hydrolase</fullName>
    </submittedName>
</protein>
<geneLocation type="plasmid" evidence="4">
    <name>pNK6c DNA</name>
</geneLocation>
<dbReference type="AlphaFoldDB" id="A0A0E4FZK3"/>
<reference evidence="3 4" key="1">
    <citation type="submission" date="2014-11" db="EMBL/GenBank/DDBJ databases">
        <title>Symbiosis island explosion on the genome of extra-slow-growing strains of soybean bradyrhizobia with massive insertion sequences.</title>
        <authorList>
            <person name="Iida T."/>
            <person name="Minamisawa K."/>
        </authorList>
    </citation>
    <scope>NUCLEOTIDE SEQUENCE [LARGE SCALE GENOMIC DNA]</scope>
    <source>
        <strain evidence="3 4">NK6</strain>
        <plasmid evidence="4">pNK6c DNA</plasmid>
    </source>
</reference>
<dbReference type="Gene3D" id="3.40.50.850">
    <property type="entry name" value="Isochorismatase-like"/>
    <property type="match status" value="1"/>
</dbReference>
<dbReference type="InterPro" id="IPR000868">
    <property type="entry name" value="Isochorismatase-like_dom"/>
</dbReference>
<evidence type="ECO:0000313" key="4">
    <source>
        <dbReference type="Proteomes" id="UP000063308"/>
    </source>
</evidence>
<dbReference type="InterPro" id="IPR050272">
    <property type="entry name" value="Isochorismatase-like_hydrls"/>
</dbReference>
<dbReference type="CDD" id="cd00431">
    <property type="entry name" value="cysteine_hydrolases"/>
    <property type="match status" value="1"/>
</dbReference>
<evidence type="ECO:0000256" key="1">
    <source>
        <dbReference type="ARBA" id="ARBA00022801"/>
    </source>
</evidence>
<dbReference type="PANTHER" id="PTHR43540">
    <property type="entry name" value="PEROXYUREIDOACRYLATE/UREIDOACRYLATE AMIDOHYDROLASE-RELATED"/>
    <property type="match status" value="1"/>
</dbReference>
<dbReference type="InterPro" id="IPR036380">
    <property type="entry name" value="Isochorismatase-like_sf"/>
</dbReference>
<evidence type="ECO:0000259" key="2">
    <source>
        <dbReference type="Pfam" id="PF00857"/>
    </source>
</evidence>
<dbReference type="GO" id="GO:0016787">
    <property type="term" value="F:hydrolase activity"/>
    <property type="evidence" value="ECO:0007669"/>
    <property type="project" value="UniProtKB-KW"/>
</dbReference>
<sequence>MYSPWTGSDLHSQLPSAGVDTVVVTGDETDVCVLATVLGAVDWGFRVVLVTEAICGSADETHDSMMTIYMNPFEQQVECVTTGTLLASWPGATRASVQP</sequence>
<keyword evidence="3" id="KW-0614">Plasmid</keyword>
<dbReference type="SUPFAM" id="SSF52499">
    <property type="entry name" value="Isochorismatase-like hydrolases"/>
    <property type="match status" value="1"/>
</dbReference>
<accession>A0A0E4FZK3</accession>
<evidence type="ECO:0000313" key="3">
    <source>
        <dbReference type="EMBL" id="BAR63468.1"/>
    </source>
</evidence>
<feature type="domain" description="Isochorismatase-like" evidence="2">
    <location>
        <begin position="2"/>
        <end position="70"/>
    </location>
</feature>
<organism evidence="3 4">
    <name type="scientific">Bradyrhizobium diazoefficiens</name>
    <dbReference type="NCBI Taxonomy" id="1355477"/>
    <lineage>
        <taxon>Bacteria</taxon>
        <taxon>Pseudomonadati</taxon>
        <taxon>Pseudomonadota</taxon>
        <taxon>Alphaproteobacteria</taxon>
        <taxon>Hyphomicrobiales</taxon>
        <taxon>Nitrobacteraceae</taxon>
        <taxon>Bradyrhizobium</taxon>
    </lineage>
</organism>
<name>A0A0E4FZK3_9BRAD</name>